<evidence type="ECO:0000313" key="3">
    <source>
        <dbReference type="Proteomes" id="UP000287188"/>
    </source>
</evidence>
<keyword evidence="1" id="KW-1133">Transmembrane helix</keyword>
<gene>
    <name evidence="2" type="ORF">KDK_69960</name>
</gene>
<dbReference type="EMBL" id="BIFS01000002">
    <property type="protein sequence ID" value="GCE23196.1"/>
    <property type="molecule type" value="Genomic_DNA"/>
</dbReference>
<feature type="transmembrane region" description="Helical" evidence="1">
    <location>
        <begin position="102"/>
        <end position="124"/>
    </location>
</feature>
<feature type="transmembrane region" description="Helical" evidence="1">
    <location>
        <begin position="72"/>
        <end position="90"/>
    </location>
</feature>
<reference evidence="3" key="1">
    <citation type="submission" date="2018-12" db="EMBL/GenBank/DDBJ databases">
        <title>Tengunoibacter tsumagoiensis gen. nov., sp. nov., Dictyobacter kobayashii sp. nov., D. alpinus sp. nov., and D. joshuensis sp. nov. and description of Dictyobacteraceae fam. nov. within the order Ktedonobacterales isolated from Tengu-no-mugimeshi.</title>
        <authorList>
            <person name="Wang C.M."/>
            <person name="Zheng Y."/>
            <person name="Sakai Y."/>
            <person name="Toyoda A."/>
            <person name="Minakuchi Y."/>
            <person name="Abe K."/>
            <person name="Yokota A."/>
            <person name="Yabe S."/>
        </authorList>
    </citation>
    <scope>NUCLEOTIDE SEQUENCE [LARGE SCALE GENOMIC DNA]</scope>
    <source>
        <strain evidence="3">Uno11</strain>
    </source>
</reference>
<accession>A0A402AVQ4</accession>
<keyword evidence="3" id="KW-1185">Reference proteome</keyword>
<comment type="caution">
    <text evidence="2">The sequence shown here is derived from an EMBL/GenBank/DDBJ whole genome shotgun (WGS) entry which is preliminary data.</text>
</comment>
<evidence type="ECO:0000313" key="2">
    <source>
        <dbReference type="EMBL" id="GCE23196.1"/>
    </source>
</evidence>
<dbReference type="RefSeq" id="WP_126556668.1">
    <property type="nucleotide sequence ID" value="NZ_BIFS01000002.1"/>
</dbReference>
<proteinExistence type="predicted"/>
<sequence length="172" mass="19761">MFQTILILSPGILLSIVGFICLTLSLRNYRIQKEKGETGFNGNNLPLLIFGNASITAFFAIILFYINAIIILIIAFFCFMLLFLTGEILLHKLVIAGKEYFFASLITMLGAFLCLFLFPIITTMREPFTLIYSVLIMFLIFVQIMFIDNWKRKRLQRKRLSGEAHRTALTDD</sequence>
<feature type="transmembrane region" description="Helical" evidence="1">
    <location>
        <begin position="130"/>
        <end position="150"/>
    </location>
</feature>
<keyword evidence="1" id="KW-0472">Membrane</keyword>
<feature type="transmembrane region" description="Helical" evidence="1">
    <location>
        <begin position="6"/>
        <end position="26"/>
    </location>
</feature>
<organism evidence="2 3">
    <name type="scientific">Dictyobacter kobayashii</name>
    <dbReference type="NCBI Taxonomy" id="2014872"/>
    <lineage>
        <taxon>Bacteria</taxon>
        <taxon>Bacillati</taxon>
        <taxon>Chloroflexota</taxon>
        <taxon>Ktedonobacteria</taxon>
        <taxon>Ktedonobacterales</taxon>
        <taxon>Dictyobacteraceae</taxon>
        <taxon>Dictyobacter</taxon>
    </lineage>
</organism>
<protein>
    <submittedName>
        <fullName evidence="2">Uncharacterized protein</fullName>
    </submittedName>
</protein>
<keyword evidence="1" id="KW-0812">Transmembrane</keyword>
<dbReference type="AlphaFoldDB" id="A0A402AVQ4"/>
<evidence type="ECO:0000256" key="1">
    <source>
        <dbReference type="SAM" id="Phobius"/>
    </source>
</evidence>
<dbReference type="Proteomes" id="UP000287188">
    <property type="component" value="Unassembled WGS sequence"/>
</dbReference>
<name>A0A402AVQ4_9CHLR</name>
<feature type="transmembrane region" description="Helical" evidence="1">
    <location>
        <begin position="47"/>
        <end position="66"/>
    </location>
</feature>